<keyword evidence="4" id="KW-0145">Chemotaxis</keyword>
<keyword evidence="18" id="KW-1185">Reference proteome</keyword>
<dbReference type="GO" id="GO:0005886">
    <property type="term" value="C:plasma membrane"/>
    <property type="evidence" value="ECO:0007669"/>
    <property type="project" value="UniProtKB-SubCell"/>
</dbReference>
<dbReference type="SUPFAM" id="SSF58104">
    <property type="entry name" value="Methyl-accepting chemotaxis protein (MCP) signaling domain"/>
    <property type="match status" value="1"/>
</dbReference>
<dbReference type="SUPFAM" id="SSF55785">
    <property type="entry name" value="PYP-like sensor domain (PAS domain)"/>
    <property type="match status" value="1"/>
</dbReference>
<evidence type="ECO:0000256" key="8">
    <source>
        <dbReference type="ARBA" id="ARBA00023136"/>
    </source>
</evidence>
<protein>
    <submittedName>
        <fullName evidence="16">Methyl-accepting chemotaxis sensory transducer with Pas/Pac sensor</fullName>
    </submittedName>
</protein>
<feature type="transmembrane region" description="Helical" evidence="13">
    <location>
        <begin position="150"/>
        <end position="168"/>
    </location>
</feature>
<dbReference type="Proteomes" id="UP000198309">
    <property type="component" value="Unassembled WGS sequence"/>
</dbReference>
<dbReference type="AlphaFoldDB" id="A0A239KTX0"/>
<dbReference type="PANTHER" id="PTHR32089:SF74">
    <property type="entry name" value="METHYL-ACCEPTING CHEMOTAXIS PROTEIN AER"/>
    <property type="match status" value="1"/>
</dbReference>
<dbReference type="InterPro" id="IPR004090">
    <property type="entry name" value="Chemotax_Me-accpt_rcpt"/>
</dbReference>
<dbReference type="Proteomes" id="UP000199693">
    <property type="component" value="Unassembled WGS sequence"/>
</dbReference>
<dbReference type="Pfam" id="PF08447">
    <property type="entry name" value="PAS_3"/>
    <property type="match status" value="1"/>
</dbReference>
<comment type="similarity">
    <text evidence="10">Belongs to the methyl-accepting chemotaxis (MCP) protein family.</text>
</comment>
<dbReference type="SMART" id="SM00283">
    <property type="entry name" value="MA"/>
    <property type="match status" value="1"/>
</dbReference>
<dbReference type="FunFam" id="1.10.287.950:FF:000001">
    <property type="entry name" value="Methyl-accepting chemotaxis sensory transducer"/>
    <property type="match status" value="1"/>
</dbReference>
<dbReference type="CDD" id="cd00130">
    <property type="entry name" value="PAS"/>
    <property type="match status" value="1"/>
</dbReference>
<evidence type="ECO:0000256" key="6">
    <source>
        <dbReference type="ARBA" id="ARBA00022692"/>
    </source>
</evidence>
<dbReference type="RefSeq" id="WP_089392540.1">
    <property type="nucleotide sequence ID" value="NZ_FNEC01000021.1"/>
</dbReference>
<dbReference type="InterPro" id="IPR004089">
    <property type="entry name" value="MCPsignal_dom"/>
</dbReference>
<dbReference type="NCBIfam" id="TIGR00229">
    <property type="entry name" value="sensory_box"/>
    <property type="match status" value="1"/>
</dbReference>
<dbReference type="PANTHER" id="PTHR32089">
    <property type="entry name" value="METHYL-ACCEPTING CHEMOTAXIS PROTEIN MCPB"/>
    <property type="match status" value="1"/>
</dbReference>
<evidence type="ECO:0000256" key="2">
    <source>
        <dbReference type="ARBA" id="ARBA00022475"/>
    </source>
</evidence>
<evidence type="ECO:0000256" key="3">
    <source>
        <dbReference type="ARBA" id="ARBA00022481"/>
    </source>
</evidence>
<dbReference type="CDD" id="cd11386">
    <property type="entry name" value="MCP_signal"/>
    <property type="match status" value="1"/>
</dbReference>
<evidence type="ECO:0000259" key="14">
    <source>
        <dbReference type="PROSITE" id="PS50111"/>
    </source>
</evidence>
<dbReference type="Gene3D" id="1.10.287.950">
    <property type="entry name" value="Methyl-accepting chemotaxis protein"/>
    <property type="match status" value="1"/>
</dbReference>
<organism evidence="16 19">
    <name type="scientific">Pseudomonas delhiensis</name>
    <dbReference type="NCBI Taxonomy" id="366289"/>
    <lineage>
        <taxon>Bacteria</taxon>
        <taxon>Pseudomonadati</taxon>
        <taxon>Pseudomonadota</taxon>
        <taxon>Gammaproteobacteria</taxon>
        <taxon>Pseudomonadales</taxon>
        <taxon>Pseudomonadaceae</taxon>
        <taxon>Pseudomonas</taxon>
    </lineage>
</organism>
<evidence type="ECO:0000313" key="16">
    <source>
        <dbReference type="EMBL" id="SDJ68725.1"/>
    </source>
</evidence>
<feature type="domain" description="PAS" evidence="15">
    <location>
        <begin position="25"/>
        <end position="76"/>
    </location>
</feature>
<dbReference type="InterPro" id="IPR035965">
    <property type="entry name" value="PAS-like_dom_sf"/>
</dbReference>
<keyword evidence="9 11" id="KW-0807">Transducer</keyword>
<evidence type="ECO:0000256" key="11">
    <source>
        <dbReference type="PROSITE-ProRule" id="PRU00284"/>
    </source>
</evidence>
<dbReference type="EMBL" id="FZPC01000017">
    <property type="protein sequence ID" value="SNT21661.1"/>
    <property type="molecule type" value="Genomic_DNA"/>
</dbReference>
<keyword evidence="2" id="KW-1003">Cell membrane</keyword>
<dbReference type="InterPro" id="IPR000014">
    <property type="entry name" value="PAS"/>
</dbReference>
<keyword evidence="5" id="KW-0997">Cell inner membrane</keyword>
<proteinExistence type="inferred from homology"/>
<dbReference type="Gene3D" id="3.30.450.20">
    <property type="entry name" value="PAS domain"/>
    <property type="match status" value="1"/>
</dbReference>
<dbReference type="GO" id="GO:0052131">
    <property type="term" value="P:positive aerotaxis"/>
    <property type="evidence" value="ECO:0007669"/>
    <property type="project" value="UniProtKB-ARBA"/>
</dbReference>
<evidence type="ECO:0000256" key="12">
    <source>
        <dbReference type="SAM" id="Coils"/>
    </source>
</evidence>
<keyword evidence="8 13" id="KW-0472">Membrane</keyword>
<evidence type="ECO:0000313" key="17">
    <source>
        <dbReference type="EMBL" id="SNT21661.1"/>
    </source>
</evidence>
<evidence type="ECO:0000256" key="13">
    <source>
        <dbReference type="SAM" id="Phobius"/>
    </source>
</evidence>
<evidence type="ECO:0000256" key="7">
    <source>
        <dbReference type="ARBA" id="ARBA00022989"/>
    </source>
</evidence>
<dbReference type="EMBL" id="FNEC01000021">
    <property type="protein sequence ID" value="SDJ68725.1"/>
    <property type="molecule type" value="Genomic_DNA"/>
</dbReference>
<keyword evidence="6 13" id="KW-0812">Transmembrane</keyword>
<keyword evidence="12" id="KW-0175">Coiled coil</keyword>
<evidence type="ECO:0000256" key="10">
    <source>
        <dbReference type="ARBA" id="ARBA00029447"/>
    </source>
</evidence>
<keyword evidence="7 13" id="KW-1133">Transmembrane helix</keyword>
<feature type="coiled-coil region" evidence="12">
    <location>
        <begin position="316"/>
        <end position="343"/>
    </location>
</feature>
<sequence length="522" mass="55265">MKLNLPVSGRQVEVPASANILSTTDLKGAVSHVNPDFLAISGFTAEELLGHNHNRVRHPDMPPAAFAHLWRTLQAGRSWMGLVKNRCKNGDHYWVSAFVTPIRHDGKVVEYQSVRTRASAAETAAAERLYARMRGGWLPRRPRLGLLPRLLAGLGLAQAAGALLAYLAPAAAPLGFGLALLLAGAWLAHQLQPLRPLLARARRIADNPLSQRLYSGRADEFGELDFALRMLEAETGAVVGRMAEASRQLAEHAGQLAGTVADSNAGTRRQQQETDQVASAMQQLAQSVQEVARHAQNSAVAAQCSERVTQAGQGEVQATRGQLAALEDAVRRASEAVEQLHGHSEGISRMLQVIQEVAGQTNLLALNAAIEAARAGEAGRGFAVVADEVRALASRTADSALDIHALVADLQRGAGASVQALRHSCEQAHASLGQAGRAAGALEEIAGQVSAIQRMSLEIAGAIEEQGCASEEIERSLLAIRESADGNAASASHSQASATRVAELAAGLRLLAGHFWEGRRNA</sequence>
<feature type="domain" description="Methyl-accepting transducer" evidence="14">
    <location>
        <begin position="245"/>
        <end position="481"/>
    </location>
</feature>
<dbReference type="GO" id="GO:0004888">
    <property type="term" value="F:transmembrane signaling receptor activity"/>
    <property type="evidence" value="ECO:0007669"/>
    <property type="project" value="InterPro"/>
</dbReference>
<reference evidence="16 19" key="1">
    <citation type="submission" date="2016-10" db="EMBL/GenBank/DDBJ databases">
        <authorList>
            <person name="de Groot N.N."/>
        </authorList>
    </citation>
    <scope>NUCLEOTIDE SEQUENCE [LARGE SCALE GENOMIC DNA]</scope>
    <source>
        <strain evidence="16 19">CCM 7361</strain>
    </source>
</reference>
<evidence type="ECO:0000256" key="9">
    <source>
        <dbReference type="ARBA" id="ARBA00023224"/>
    </source>
</evidence>
<dbReference type="CDD" id="cd06225">
    <property type="entry name" value="HAMP"/>
    <property type="match status" value="1"/>
</dbReference>
<evidence type="ECO:0000313" key="19">
    <source>
        <dbReference type="Proteomes" id="UP000199693"/>
    </source>
</evidence>
<dbReference type="Pfam" id="PF00015">
    <property type="entry name" value="MCPsignal"/>
    <property type="match status" value="1"/>
</dbReference>
<dbReference type="InterPro" id="IPR013655">
    <property type="entry name" value="PAS_fold_3"/>
</dbReference>
<dbReference type="GO" id="GO:0007165">
    <property type="term" value="P:signal transduction"/>
    <property type="evidence" value="ECO:0007669"/>
    <property type="project" value="UniProtKB-KW"/>
</dbReference>
<evidence type="ECO:0000256" key="4">
    <source>
        <dbReference type="ARBA" id="ARBA00022500"/>
    </source>
</evidence>
<dbReference type="FunFam" id="3.30.450.20:FF:000046">
    <property type="entry name" value="Aerotaxis sensor receptor"/>
    <property type="match status" value="1"/>
</dbReference>
<evidence type="ECO:0000313" key="18">
    <source>
        <dbReference type="Proteomes" id="UP000198309"/>
    </source>
</evidence>
<evidence type="ECO:0000256" key="5">
    <source>
        <dbReference type="ARBA" id="ARBA00022519"/>
    </source>
</evidence>
<gene>
    <name evidence="16" type="ORF">SAMN05216189_102135</name>
    <name evidence="17" type="ORF">SAMN06295949_11781</name>
</gene>
<dbReference type="PROSITE" id="PS50112">
    <property type="entry name" value="PAS"/>
    <property type="match status" value="1"/>
</dbReference>
<dbReference type="PROSITE" id="PS50111">
    <property type="entry name" value="CHEMOTAXIS_TRANSDUC_2"/>
    <property type="match status" value="1"/>
</dbReference>
<accession>A0A239KTX0</accession>
<reference evidence="17 18" key="2">
    <citation type="submission" date="2017-06" db="EMBL/GenBank/DDBJ databases">
        <authorList>
            <person name="Varghese N."/>
            <person name="Submissions S."/>
        </authorList>
    </citation>
    <scope>NUCLEOTIDE SEQUENCE [LARGE SCALE GENOMIC DNA]</scope>
    <source>
        <strain evidence="17 18">RLD-1</strain>
    </source>
</reference>
<dbReference type="PRINTS" id="PR00260">
    <property type="entry name" value="CHEMTRNSDUCR"/>
</dbReference>
<evidence type="ECO:0000259" key="15">
    <source>
        <dbReference type="PROSITE" id="PS50112"/>
    </source>
</evidence>
<keyword evidence="3" id="KW-0488">Methylation</keyword>
<name>A0A239KTX0_9PSED</name>
<comment type="subcellular location">
    <subcellularLocation>
        <location evidence="1">Cell inner membrane</location>
        <topology evidence="1">Multi-pass membrane protein</topology>
    </subcellularLocation>
</comment>
<evidence type="ECO:0000256" key="1">
    <source>
        <dbReference type="ARBA" id="ARBA00004429"/>
    </source>
</evidence>